<evidence type="ECO:0000256" key="1">
    <source>
        <dbReference type="SAM" id="SignalP"/>
    </source>
</evidence>
<name>A0A1E5PHN3_9ACTN</name>
<keyword evidence="3" id="KW-1185">Reference proteome</keyword>
<comment type="caution">
    <text evidence="2">The sequence shown here is derived from an EMBL/GenBank/DDBJ whole genome shotgun (WGS) entry which is preliminary data.</text>
</comment>
<gene>
    <name evidence="2" type="ORF">AS594_35105</name>
</gene>
<dbReference type="AlphaFoldDB" id="A0A1E5PHN3"/>
<dbReference type="EMBL" id="MEHJ01000001">
    <property type="protein sequence ID" value="OEJ28884.1"/>
    <property type="molecule type" value="Genomic_DNA"/>
</dbReference>
<organism evidence="2 3">
    <name type="scientific">Streptomyces agglomeratus</name>
    <dbReference type="NCBI Taxonomy" id="285458"/>
    <lineage>
        <taxon>Bacteria</taxon>
        <taxon>Bacillati</taxon>
        <taxon>Actinomycetota</taxon>
        <taxon>Actinomycetes</taxon>
        <taxon>Kitasatosporales</taxon>
        <taxon>Streptomycetaceae</taxon>
        <taxon>Streptomyces</taxon>
    </lineage>
</organism>
<dbReference type="RefSeq" id="WP_069774496.1">
    <property type="nucleotide sequence ID" value="NZ_MEHI01000001.1"/>
</dbReference>
<evidence type="ECO:0000313" key="2">
    <source>
        <dbReference type="EMBL" id="OEJ28884.1"/>
    </source>
</evidence>
<dbReference type="Proteomes" id="UP000095759">
    <property type="component" value="Unassembled WGS sequence"/>
</dbReference>
<accession>A0A1E5PHN3</accession>
<feature type="signal peptide" evidence="1">
    <location>
        <begin position="1"/>
        <end position="26"/>
    </location>
</feature>
<feature type="chain" id="PRO_5009183350" evidence="1">
    <location>
        <begin position="27"/>
        <end position="96"/>
    </location>
</feature>
<sequence length="96" mass="10418">MNNTKRVLAALVLAGAALSVTTAAHADTPDRDQLISKIKDDPEIIDIIKTTILFNKNIFEGPHSAVDASILAKIKEKFPNVHDANSELGKKLRDLS</sequence>
<proteinExistence type="predicted"/>
<reference evidence="2 3" key="1">
    <citation type="submission" date="2016-08" db="EMBL/GenBank/DDBJ databases">
        <title>Complete genome sequence of Streptomyces agglomeratus strain 6-3-2, a novel anti-MRSA actinomycete isolated from Wuli of Tebit, China.</title>
        <authorList>
            <person name="Chen X."/>
        </authorList>
    </citation>
    <scope>NUCLEOTIDE SEQUENCE [LARGE SCALE GENOMIC DNA]</scope>
    <source>
        <strain evidence="2 3">6-3-2</strain>
    </source>
</reference>
<evidence type="ECO:0000313" key="3">
    <source>
        <dbReference type="Proteomes" id="UP000095759"/>
    </source>
</evidence>
<protein>
    <submittedName>
        <fullName evidence="2">Uncharacterized protein</fullName>
    </submittedName>
</protein>
<keyword evidence="1" id="KW-0732">Signal</keyword>